<feature type="transmembrane region" description="Helical" evidence="1">
    <location>
        <begin position="197"/>
        <end position="218"/>
    </location>
</feature>
<feature type="chain" id="PRO_5038758675" evidence="2">
    <location>
        <begin position="17"/>
        <end position="499"/>
    </location>
</feature>
<name>A0A9D4M0X8_DREPO</name>
<keyword evidence="4" id="KW-1185">Reference proteome</keyword>
<sequence length="499" mass="55477">MWIVGVTVAMFAAVAAYPVFDFQVLPSSVMSISCIFNTSSVLNTKFLRGTKTQFNSVVELVQNTCGVNTAFNASDVQCECSEYRVTCNISNFEMSEDIAKWMCDIVINNIRVTSKIVTVTVHGGAVAQEQSPSEQTTRLSTSERIKTSAVYTKEQALPIRTPTDVHSTETTNLTTYYDMNTQTFETTDNGVNVNVTVIVFSTAGPFILFDIVLVVYLHRKKHRFCPKRSPAVAGRSVCIESGGGPVGFTYPINCVALSGEVNNTKTAHNSRTPSGHKKRMQGQFHYDDDSVYSFAKDTEVRLPDDAAFGFRKHNQELSSDARGDAVNPTVRFTSLLYANGSNEEQFCNKHSSNEIHYSTVKDDDSHNVLGDLDDPLYSYVCKEDQLSSAVKKKIKTYDRFNLVVHSPVKKLECSVTDYTHPSNNLDENGLSQYPTVGIEDEENVLYSTVQMDGTFHKRFAYTKDDTFVADGYVCDSVKRNEPQDSCAKNDSPIYSIANN</sequence>
<gene>
    <name evidence="3" type="ORF">DPMN_031379</name>
</gene>
<dbReference type="Proteomes" id="UP000828390">
    <property type="component" value="Unassembled WGS sequence"/>
</dbReference>
<evidence type="ECO:0000256" key="1">
    <source>
        <dbReference type="SAM" id="Phobius"/>
    </source>
</evidence>
<protein>
    <submittedName>
        <fullName evidence="3">Uncharacterized protein</fullName>
    </submittedName>
</protein>
<dbReference type="AlphaFoldDB" id="A0A9D4M0X8"/>
<feature type="signal peptide" evidence="2">
    <location>
        <begin position="1"/>
        <end position="16"/>
    </location>
</feature>
<keyword evidence="2" id="KW-0732">Signal</keyword>
<keyword evidence="1" id="KW-0812">Transmembrane</keyword>
<organism evidence="3 4">
    <name type="scientific">Dreissena polymorpha</name>
    <name type="common">Zebra mussel</name>
    <name type="synonym">Mytilus polymorpha</name>
    <dbReference type="NCBI Taxonomy" id="45954"/>
    <lineage>
        <taxon>Eukaryota</taxon>
        <taxon>Metazoa</taxon>
        <taxon>Spiralia</taxon>
        <taxon>Lophotrochozoa</taxon>
        <taxon>Mollusca</taxon>
        <taxon>Bivalvia</taxon>
        <taxon>Autobranchia</taxon>
        <taxon>Heteroconchia</taxon>
        <taxon>Euheterodonta</taxon>
        <taxon>Imparidentia</taxon>
        <taxon>Neoheterodontei</taxon>
        <taxon>Myida</taxon>
        <taxon>Dreissenoidea</taxon>
        <taxon>Dreissenidae</taxon>
        <taxon>Dreissena</taxon>
    </lineage>
</organism>
<evidence type="ECO:0000313" key="3">
    <source>
        <dbReference type="EMBL" id="KAH3868238.1"/>
    </source>
</evidence>
<accession>A0A9D4M0X8</accession>
<comment type="caution">
    <text evidence="3">The sequence shown here is derived from an EMBL/GenBank/DDBJ whole genome shotgun (WGS) entry which is preliminary data.</text>
</comment>
<evidence type="ECO:0000256" key="2">
    <source>
        <dbReference type="SAM" id="SignalP"/>
    </source>
</evidence>
<evidence type="ECO:0000313" key="4">
    <source>
        <dbReference type="Proteomes" id="UP000828390"/>
    </source>
</evidence>
<proteinExistence type="predicted"/>
<keyword evidence="1" id="KW-0472">Membrane</keyword>
<dbReference type="EMBL" id="JAIWYP010000002">
    <property type="protein sequence ID" value="KAH3868238.1"/>
    <property type="molecule type" value="Genomic_DNA"/>
</dbReference>
<reference evidence="3" key="1">
    <citation type="journal article" date="2019" name="bioRxiv">
        <title>The Genome of the Zebra Mussel, Dreissena polymorpha: A Resource for Invasive Species Research.</title>
        <authorList>
            <person name="McCartney M.A."/>
            <person name="Auch B."/>
            <person name="Kono T."/>
            <person name="Mallez S."/>
            <person name="Zhang Y."/>
            <person name="Obille A."/>
            <person name="Becker A."/>
            <person name="Abrahante J.E."/>
            <person name="Garbe J."/>
            <person name="Badalamenti J.P."/>
            <person name="Herman A."/>
            <person name="Mangelson H."/>
            <person name="Liachko I."/>
            <person name="Sullivan S."/>
            <person name="Sone E.D."/>
            <person name="Koren S."/>
            <person name="Silverstein K.A.T."/>
            <person name="Beckman K.B."/>
            <person name="Gohl D.M."/>
        </authorList>
    </citation>
    <scope>NUCLEOTIDE SEQUENCE</scope>
    <source>
        <strain evidence="3">Duluth1</strain>
        <tissue evidence="3">Whole animal</tissue>
    </source>
</reference>
<keyword evidence="1" id="KW-1133">Transmembrane helix</keyword>
<reference evidence="3" key="2">
    <citation type="submission" date="2020-11" db="EMBL/GenBank/DDBJ databases">
        <authorList>
            <person name="McCartney M.A."/>
            <person name="Auch B."/>
            <person name="Kono T."/>
            <person name="Mallez S."/>
            <person name="Becker A."/>
            <person name="Gohl D.M."/>
            <person name="Silverstein K.A.T."/>
            <person name="Koren S."/>
            <person name="Bechman K.B."/>
            <person name="Herman A."/>
            <person name="Abrahante J.E."/>
            <person name="Garbe J."/>
        </authorList>
    </citation>
    <scope>NUCLEOTIDE SEQUENCE</scope>
    <source>
        <strain evidence="3">Duluth1</strain>
        <tissue evidence="3">Whole animal</tissue>
    </source>
</reference>